<dbReference type="AlphaFoldDB" id="W4RQ26"/>
<protein>
    <submittedName>
        <fullName evidence="2">Sodium/proline symporter</fullName>
    </submittedName>
</protein>
<keyword evidence="1" id="KW-0472">Membrane</keyword>
<keyword evidence="1" id="KW-1133">Transmembrane helix</keyword>
<gene>
    <name evidence="2" type="ORF">JCM21738_3109</name>
</gene>
<sequence>MTNWGAILGMIAGAATVVIWSNLGLSDVMYEIVPGFIINLVISVVVSLVTYRPNPEIEKEFDMSVENLKS</sequence>
<keyword evidence="1" id="KW-0812">Transmembrane</keyword>
<dbReference type="InterPro" id="IPR038377">
    <property type="entry name" value="Na/Glc_symporter_sf"/>
</dbReference>
<name>W4RQ26_9BACI</name>
<dbReference type="Proteomes" id="UP000018949">
    <property type="component" value="Unassembled WGS sequence"/>
</dbReference>
<feature type="transmembrane region" description="Helical" evidence="1">
    <location>
        <begin position="32"/>
        <end position="51"/>
    </location>
</feature>
<dbReference type="Gene3D" id="1.20.1730.10">
    <property type="entry name" value="Sodium/glucose cotransporter"/>
    <property type="match status" value="1"/>
</dbReference>
<reference evidence="2 3" key="1">
    <citation type="submission" date="2013-12" db="EMBL/GenBank/DDBJ databases">
        <title>NBRP : Genome information of microbial organism related human and environment.</title>
        <authorList>
            <person name="Hattori M."/>
            <person name="Oshima K."/>
            <person name="Inaba H."/>
            <person name="Suda W."/>
            <person name="Sakamoto M."/>
            <person name="Iino T."/>
            <person name="Kitahara M."/>
            <person name="Oshida Y."/>
            <person name="Iida T."/>
            <person name="Kudo T."/>
            <person name="Itoh T."/>
            <person name="Ahmed I."/>
            <person name="Ohkuma M."/>
        </authorList>
    </citation>
    <scope>NUCLEOTIDE SEQUENCE [LARGE SCALE GENOMIC DNA]</scope>
    <source>
        <strain evidence="2 3">JCM 21738</strain>
    </source>
</reference>
<comment type="caution">
    <text evidence="2">The sequence shown here is derived from an EMBL/GenBank/DDBJ whole genome shotgun (WGS) entry which is preliminary data.</text>
</comment>
<proteinExistence type="predicted"/>
<organism evidence="2 3">
    <name type="scientific">Mesobacillus boroniphilus JCM 21738</name>
    <dbReference type="NCBI Taxonomy" id="1294265"/>
    <lineage>
        <taxon>Bacteria</taxon>
        <taxon>Bacillati</taxon>
        <taxon>Bacillota</taxon>
        <taxon>Bacilli</taxon>
        <taxon>Bacillales</taxon>
        <taxon>Bacillaceae</taxon>
        <taxon>Mesobacillus</taxon>
    </lineage>
</organism>
<dbReference type="eggNOG" id="COG0591">
    <property type="taxonomic scope" value="Bacteria"/>
</dbReference>
<accession>W4RQ26</accession>
<evidence type="ECO:0000256" key="1">
    <source>
        <dbReference type="SAM" id="Phobius"/>
    </source>
</evidence>
<dbReference type="EMBL" id="BAUW01000039">
    <property type="protein sequence ID" value="GAE46227.1"/>
    <property type="molecule type" value="Genomic_DNA"/>
</dbReference>
<evidence type="ECO:0000313" key="2">
    <source>
        <dbReference type="EMBL" id="GAE46227.1"/>
    </source>
</evidence>
<feature type="transmembrane region" description="Helical" evidence="1">
    <location>
        <begin position="6"/>
        <end position="25"/>
    </location>
</feature>
<keyword evidence="3" id="KW-1185">Reference proteome</keyword>
<evidence type="ECO:0000313" key="3">
    <source>
        <dbReference type="Proteomes" id="UP000018949"/>
    </source>
</evidence>